<dbReference type="Gene3D" id="3.60.10.10">
    <property type="entry name" value="Endonuclease/exonuclease/phosphatase"/>
    <property type="match status" value="1"/>
</dbReference>
<name>A0A8H5CS39_9AGAR</name>
<reference evidence="3 4" key="1">
    <citation type="journal article" date="2020" name="ISME J.">
        <title>Uncovering the hidden diversity of litter-decomposition mechanisms in mushroom-forming fungi.</title>
        <authorList>
            <person name="Floudas D."/>
            <person name="Bentzer J."/>
            <person name="Ahren D."/>
            <person name="Johansson T."/>
            <person name="Persson P."/>
            <person name="Tunlid A."/>
        </authorList>
    </citation>
    <scope>NUCLEOTIDE SEQUENCE [LARGE SCALE GENOMIC DNA]</scope>
    <source>
        <strain evidence="3 4">CBS 146.42</strain>
    </source>
</reference>
<organism evidence="3 4">
    <name type="scientific">Leucocoprinus leucothites</name>
    <dbReference type="NCBI Taxonomy" id="201217"/>
    <lineage>
        <taxon>Eukaryota</taxon>
        <taxon>Fungi</taxon>
        <taxon>Dikarya</taxon>
        <taxon>Basidiomycota</taxon>
        <taxon>Agaricomycotina</taxon>
        <taxon>Agaricomycetes</taxon>
        <taxon>Agaricomycetidae</taxon>
        <taxon>Agaricales</taxon>
        <taxon>Agaricineae</taxon>
        <taxon>Agaricaceae</taxon>
        <taxon>Leucocoprinus</taxon>
    </lineage>
</organism>
<evidence type="ECO:0000256" key="1">
    <source>
        <dbReference type="SAM" id="MobiDB-lite"/>
    </source>
</evidence>
<feature type="compositionally biased region" description="Pro residues" evidence="1">
    <location>
        <begin position="378"/>
        <end position="388"/>
    </location>
</feature>
<feature type="compositionally biased region" description="Basic and acidic residues" evidence="1">
    <location>
        <begin position="1"/>
        <end position="11"/>
    </location>
</feature>
<dbReference type="EMBL" id="JAACJO010000028">
    <property type="protein sequence ID" value="KAF5347014.1"/>
    <property type="molecule type" value="Genomic_DNA"/>
</dbReference>
<evidence type="ECO:0000259" key="2">
    <source>
        <dbReference type="Pfam" id="PF14529"/>
    </source>
</evidence>
<sequence length="1884" mass="209110">MTAPSHWDDLKGTPPPSSDPINIVDTETRVSNYKRDRSNSPALSIKSTRHSVYDDVKSTAPSRNGSDNEESGESESDSSESSTPSSPITAPGALLQAAMPSSPRTPPPSSRAKQARARDAARRLDITPKAISRTASMGAYDGFKLPIPFRPYGERFVGELKTPDPLNLNSRGDAWSDQEDGIINNGEPTTRFFGPPPTLRLPHAIHGSAESAEPVPSGTPATFFAGSSSLNDVTHDVTHDVTGDVMTQPQESRPVQPQLPDLKDPTNTATEETLVVGDAAFKALEALKYITNFFKHRVALNVRPGENDPRFPQMGEPIYCLLTSMFNSGWDRLPINGESGLTITEALRQYLSPQPIIPMTDSSPPPQGKGKGKKVSKPPKPTTTPLFPPGIVVGQSNRTDCIDHDAMNIDQAPPAEGILPIPQNDVSSSGKTHDVSSVLNSQKVKNDVKSSKPNVSSVRVSRAPPPLSHHGNGNFERSVGRPSADGQAQPSKPNQSASDMPTPIPQFDRKASIKPLTEHFNKKTSFADAARRGVQPTSSTLNPSNIDGVKMREMILAFPDLPYDKVLAMYKAGFGSAQSKAPEPTTTTSAIRAKPKMTTHGPTRRQVLIPFEGNIIADRIKDFNKASEFCNRGLIAAQSNLRVESVRESYNGISIATSSVASSSDLDTIKSWLKKAWQLGDAIPIEPCLPQSKSFLKIVGVPYWVANSSNPLSPAFVEQALGQSSLFENVILAARPRVMKASPKSDTAVVWFDIWDSQNGTKAKTLVNRTINFGRHIGTIRATSMHPGVAQCRNCWRWGHPTHACRALGARCQICGGPHRVENHRSMAWCCKANPKSSPPRDATPDGIPCPHLENFKCLNCKGDHHANDNKCPFWRNRFDRTWHSNKAAESRTARANNHISSVRIYSQNVGRSYALVDTILESRKLDFDIIFLQEPPWNHIRKAPSTTNPEGDDVIGAPIHPEWLCMARPTKSNDPRPRTLTYVHRRLSRMRPILRQEWINHRDIQILGLFNKGNYIHLLNVYSDSSSSAINFLSTNFIDIPNIIYMGGDFNCRSPEWDPLVSHVPQSAITLMELVECFNLSRSIPTISSPTHFSAIVNHDDTVIDLIFCANSSTPHIIDANSRLPSDHAPLLMDLPIRPDYINYKKRVLPKDSDEEAAFISQVSERLAALNCSNIHSFSCLDNISHSISSIISDSWNSNSKTVWITNRSKEWWTPLCSETLLAYRKSKDQKDWRAFRSATRVAKRSFFDERIHEIASTNKRPWDLMEWVKQRKLPAIEGIRYQGRPCNDLPDLWNALHSSYNSASGRPVSPQILNEMKSLPPRSWANFSALELSESLRSCANSSAPGPDHVSWKHLKSIVAHDDCLKNIILIANASCVVPVATYGFRLWYFEGARNKALLKSLSSMQRRAAIWITGAFRTSPSGGAESIAGLIPIHLHLRKLAIRSSYRVSTLPSNHALCTLLSDRFSFNSNPHPQSLRLLTPAKKAKVKGPIIDVDNSLSHISDSFSPFDPVSKPGSRLMDIYPDSIHFHPCNRSDKHEMYKHVSSLDSVFTSSSLDRNCISVVTDASVPLVGSLQAVSAAHLYRGGRQVSHAKQASGRASSTDAELYSIRIGIAKAISLQCDHIILITDCLPAAKLAVDPSIHSSQSQSIQVCRLLSNWLKTKPSRSIDFWDIPSKWRWKPHLKVHNDVTSTRIHAPSHTGATLDFLRRKVTNDCQKSWESIFWKKKYRGNGFLLSKKNRKFLIPTYVKGGTWLPLANESPQLCARITRAILNHAPIGAYRERFFPLEPTSCHCGYRLETRHHILCYCPLYPIRTQWVQCAFPQYDFLVEFLKKNPTAFAFTNHDTRPPPLQAPVPAEPNEGELYSFISSLLFSLESDLCV</sequence>
<feature type="compositionally biased region" description="Acidic residues" evidence="1">
    <location>
        <begin position="67"/>
        <end position="78"/>
    </location>
</feature>
<dbReference type="Proteomes" id="UP000559027">
    <property type="component" value="Unassembled WGS sequence"/>
</dbReference>
<feature type="region of interest" description="Disordered" evidence="1">
    <location>
        <begin position="1"/>
        <end position="122"/>
    </location>
</feature>
<evidence type="ECO:0000313" key="3">
    <source>
        <dbReference type="EMBL" id="KAF5347014.1"/>
    </source>
</evidence>
<accession>A0A8H5CS39</accession>
<proteinExistence type="predicted"/>
<dbReference type="InterPro" id="IPR036691">
    <property type="entry name" value="Endo/exonu/phosph_ase_sf"/>
</dbReference>
<feature type="region of interest" description="Disordered" evidence="1">
    <location>
        <begin position="411"/>
        <end position="507"/>
    </location>
</feature>
<protein>
    <recommendedName>
        <fullName evidence="2">Endonuclease/exonuclease/phosphatase domain-containing protein</fullName>
    </recommendedName>
</protein>
<feature type="region of interest" description="Disordered" evidence="1">
    <location>
        <begin position="247"/>
        <end position="266"/>
    </location>
</feature>
<dbReference type="InterPro" id="IPR005135">
    <property type="entry name" value="Endo/exonuclease/phosphatase"/>
</dbReference>
<evidence type="ECO:0000313" key="4">
    <source>
        <dbReference type="Proteomes" id="UP000559027"/>
    </source>
</evidence>
<feature type="compositionally biased region" description="Polar residues" evidence="1">
    <location>
        <begin position="486"/>
        <end position="499"/>
    </location>
</feature>
<feature type="domain" description="Endonuclease/exonuclease/phosphatase" evidence="2">
    <location>
        <begin position="1019"/>
        <end position="1132"/>
    </location>
</feature>
<feature type="region of interest" description="Disordered" evidence="1">
    <location>
        <begin position="355"/>
        <end position="397"/>
    </location>
</feature>
<dbReference type="SUPFAM" id="SSF56219">
    <property type="entry name" value="DNase I-like"/>
    <property type="match status" value="1"/>
</dbReference>
<dbReference type="GO" id="GO:0003824">
    <property type="term" value="F:catalytic activity"/>
    <property type="evidence" value="ECO:0007669"/>
    <property type="project" value="InterPro"/>
</dbReference>
<dbReference type="OrthoDB" id="412006at2759"/>
<gene>
    <name evidence="3" type="ORF">D9756_011001</name>
</gene>
<comment type="caution">
    <text evidence="3">The sequence shown here is derived from an EMBL/GenBank/DDBJ whole genome shotgun (WGS) entry which is preliminary data.</text>
</comment>
<keyword evidence="4" id="KW-1185">Reference proteome</keyword>
<dbReference type="Pfam" id="PF14529">
    <property type="entry name" value="Exo_endo_phos_2"/>
    <property type="match status" value="1"/>
</dbReference>
<feature type="compositionally biased region" description="Polar residues" evidence="1">
    <location>
        <begin position="424"/>
        <end position="443"/>
    </location>
</feature>